<dbReference type="RefSeq" id="WP_013679534.1">
    <property type="nucleotide sequence ID" value="NC_015315.1"/>
</dbReference>
<dbReference type="Proteomes" id="UP000008138">
    <property type="component" value="Chromosome"/>
</dbReference>
<accession>F2L4M0</accession>
<dbReference type="InterPro" id="IPR036388">
    <property type="entry name" value="WH-like_DNA-bd_sf"/>
</dbReference>
<proteinExistence type="predicted"/>
<gene>
    <name evidence="1" type="ordered locus">TUZN_0708</name>
</gene>
<dbReference type="GeneID" id="10360247"/>
<dbReference type="EMBL" id="CP002590">
    <property type="protein sequence ID" value="AEA12198.1"/>
    <property type="molecule type" value="Genomic_DNA"/>
</dbReference>
<protein>
    <submittedName>
        <fullName evidence="1">Uncharacterized protein</fullName>
    </submittedName>
</protein>
<evidence type="ECO:0000313" key="1">
    <source>
        <dbReference type="EMBL" id="AEA12198.1"/>
    </source>
</evidence>
<dbReference type="InterPro" id="IPR036390">
    <property type="entry name" value="WH_DNA-bd_sf"/>
</dbReference>
<keyword evidence="2" id="KW-1185">Reference proteome</keyword>
<dbReference type="AlphaFoldDB" id="F2L4M0"/>
<dbReference type="OrthoDB" id="29098at2157"/>
<reference key="2">
    <citation type="submission" date="2011-03" db="EMBL/GenBank/DDBJ databases">
        <title>Complete genome sequence of the thermoacidophilic crenarchaeon Thermoproteus uzoniensis 768-20.</title>
        <authorList>
            <person name="Mardanov A.V."/>
            <person name="Gumerov V.M."/>
            <person name="Beletsky A.V."/>
            <person name="Prokofeva M.I."/>
            <person name="Bonch-Osmolovskaya E.A."/>
            <person name="Ravin N.V."/>
            <person name="Skryabin K.G."/>
        </authorList>
    </citation>
    <scope>NUCLEOTIDE SEQUENCE</scope>
    <source>
        <strain>768-20</strain>
    </source>
</reference>
<dbReference type="KEGG" id="tuz:TUZN_0708"/>
<dbReference type="SUPFAM" id="SSF46785">
    <property type="entry name" value="Winged helix' DNA-binding domain"/>
    <property type="match status" value="1"/>
</dbReference>
<dbReference type="HOGENOM" id="CLU_1599107_0_0_2"/>
<sequence length="166" mass="18542">MVLKIIERCGLGSDRLMRDILGYIVVNGPATAYRIARDMNIHFAQAYRKVKRLERFRLVRRVDGGRGDVFEATVRGLVACYYYSCADRRVVAARLARGVDREAVSRFLDAYFQYAGECAPVDDLPLMVFYAVSVGVPMGYVADLLPLLRPICSIVSAAVPEIETAK</sequence>
<dbReference type="STRING" id="999630.TUZN_0708"/>
<organism evidence="1 2">
    <name type="scientific">Thermoproteus uzoniensis (strain 768-20)</name>
    <dbReference type="NCBI Taxonomy" id="999630"/>
    <lineage>
        <taxon>Archaea</taxon>
        <taxon>Thermoproteota</taxon>
        <taxon>Thermoprotei</taxon>
        <taxon>Thermoproteales</taxon>
        <taxon>Thermoproteaceae</taxon>
        <taxon>Thermoproteus</taxon>
    </lineage>
</organism>
<reference evidence="1 2" key="1">
    <citation type="journal article" date="2011" name="J. Bacteriol.">
        <title>Complete genome sequence of the thermoacidophilic crenarchaeon Thermoproteus uzoniensis 768-20.</title>
        <authorList>
            <person name="Mardanov A.V."/>
            <person name="Gumerov V.M."/>
            <person name="Beletsky A.V."/>
            <person name="Prokofeva M.I."/>
            <person name="Bonch-Osmolovskaya E.A."/>
            <person name="Ravin N.V."/>
            <person name="Skryabin K.G."/>
        </authorList>
    </citation>
    <scope>NUCLEOTIDE SEQUENCE [LARGE SCALE GENOMIC DNA]</scope>
    <source>
        <strain evidence="1 2">768-20</strain>
    </source>
</reference>
<dbReference type="Gene3D" id="1.10.10.10">
    <property type="entry name" value="Winged helix-like DNA-binding domain superfamily/Winged helix DNA-binding domain"/>
    <property type="match status" value="1"/>
</dbReference>
<evidence type="ECO:0000313" key="2">
    <source>
        <dbReference type="Proteomes" id="UP000008138"/>
    </source>
</evidence>
<name>F2L4M0_THEU7</name>
<dbReference type="eggNOG" id="arCOG00747">
    <property type="taxonomic scope" value="Archaea"/>
</dbReference>